<evidence type="ECO:0000313" key="1">
    <source>
        <dbReference type="EMBL" id="QCI64618.1"/>
    </source>
</evidence>
<dbReference type="Proteomes" id="UP000298781">
    <property type="component" value="Chromosome"/>
</dbReference>
<organism evidence="1 2">
    <name type="scientific">Phreatobacter stygius</name>
    <dbReference type="NCBI Taxonomy" id="1940610"/>
    <lineage>
        <taxon>Bacteria</taxon>
        <taxon>Pseudomonadati</taxon>
        <taxon>Pseudomonadota</taxon>
        <taxon>Alphaproteobacteria</taxon>
        <taxon>Hyphomicrobiales</taxon>
        <taxon>Phreatobacteraceae</taxon>
        <taxon>Phreatobacter</taxon>
    </lineage>
</organism>
<sequence length="144" mass="14709">MTNLTLASVRTIVDKALAYAHEKSFKPIGVVVVDARGAVRMTVVEDNTALLRAEIAHGKAYGCVAVGVGGRMLQKFAVERPHFITALGGLTHDRLTPVPGGVLIRDGSGALIGAVGISGDTSDNDELAAVAGIEAAGFKADTGA</sequence>
<dbReference type="RefSeq" id="WP_136960070.1">
    <property type="nucleotide sequence ID" value="NZ_CP039690.1"/>
</dbReference>
<dbReference type="SUPFAM" id="SSF143744">
    <property type="entry name" value="GlcG-like"/>
    <property type="match status" value="1"/>
</dbReference>
<proteinExistence type="predicted"/>
<dbReference type="PANTHER" id="PTHR34309:SF10">
    <property type="entry name" value="SLR1406 PROTEIN"/>
    <property type="match status" value="1"/>
</dbReference>
<dbReference type="PANTHER" id="PTHR34309">
    <property type="entry name" value="SLR1406 PROTEIN"/>
    <property type="match status" value="1"/>
</dbReference>
<dbReference type="Pfam" id="PF03928">
    <property type="entry name" value="HbpS-like"/>
    <property type="match status" value="1"/>
</dbReference>
<gene>
    <name evidence="1" type="ORF">E8M01_10495</name>
</gene>
<keyword evidence="2" id="KW-1185">Reference proteome</keyword>
<dbReference type="AlphaFoldDB" id="A0A4D7B1M6"/>
<dbReference type="KEGG" id="pstg:E8M01_10495"/>
<dbReference type="Gene3D" id="3.30.450.150">
    <property type="entry name" value="Haem-degrading domain"/>
    <property type="match status" value="1"/>
</dbReference>
<dbReference type="EMBL" id="CP039690">
    <property type="protein sequence ID" value="QCI64618.1"/>
    <property type="molecule type" value="Genomic_DNA"/>
</dbReference>
<dbReference type="InterPro" id="IPR005624">
    <property type="entry name" value="PduO/GlcC-like"/>
</dbReference>
<accession>A0A4D7B1M6</accession>
<protein>
    <submittedName>
        <fullName evidence="1">Heme-binding protein</fullName>
    </submittedName>
</protein>
<name>A0A4D7B1M6_9HYPH</name>
<dbReference type="OrthoDB" id="9815788at2"/>
<reference evidence="1 2" key="1">
    <citation type="submission" date="2019-04" db="EMBL/GenBank/DDBJ databases">
        <title>Phreatobacter aquaticus sp. nov.</title>
        <authorList>
            <person name="Choi A."/>
        </authorList>
    </citation>
    <scope>NUCLEOTIDE SEQUENCE [LARGE SCALE GENOMIC DNA]</scope>
    <source>
        <strain evidence="1 2">KCTC 52518</strain>
    </source>
</reference>
<evidence type="ECO:0000313" key="2">
    <source>
        <dbReference type="Proteomes" id="UP000298781"/>
    </source>
</evidence>
<dbReference type="InterPro" id="IPR052517">
    <property type="entry name" value="GlcG_carb_metab_protein"/>
</dbReference>
<dbReference type="InterPro" id="IPR038084">
    <property type="entry name" value="PduO/GlcC-like_sf"/>
</dbReference>